<keyword evidence="2" id="KW-1185">Reference proteome</keyword>
<sequence>MLAIEPCIMKPDLQSYLNVLGYSSGLVEAKTSSYSKFTRYTLHKGEIKNFRNIMQKNRNTILFSKPYDIETLRFSVLTSEISGITVDDSNIKIFRKAMLNLINYNKKIVEISLKSSSFVISRAISWGYKWSFPLIFSSFAQEFNEIWPLVSKINYLIVHGASQVQAYKWVLNDPFKLFSNE</sequence>
<evidence type="ECO:0000313" key="2">
    <source>
        <dbReference type="Proteomes" id="UP000470772"/>
    </source>
</evidence>
<dbReference type="SUPFAM" id="SSF89550">
    <property type="entry name" value="PHP domain-like"/>
    <property type="match status" value="1"/>
</dbReference>
<protein>
    <submittedName>
        <fullName evidence="1">RNase P p30-like protein</fullName>
    </submittedName>
</protein>
<accession>A0A6A9QKD9</accession>
<dbReference type="Proteomes" id="UP000470772">
    <property type="component" value="Unassembled WGS sequence"/>
</dbReference>
<comment type="caution">
    <text evidence="1">The sequence shown here is derived from an EMBL/GenBank/DDBJ whole genome shotgun (WGS) entry which is preliminary data.</text>
</comment>
<gene>
    <name evidence="1" type="ORF">GC250_03740</name>
</gene>
<dbReference type="Gene3D" id="3.20.20.140">
    <property type="entry name" value="Metal-dependent hydrolases"/>
    <property type="match status" value="1"/>
</dbReference>
<dbReference type="EMBL" id="WGGD01000005">
    <property type="protein sequence ID" value="MUN28579.1"/>
    <property type="molecule type" value="Genomic_DNA"/>
</dbReference>
<dbReference type="AlphaFoldDB" id="A0A6A9QKD9"/>
<name>A0A6A9QKD9_SULME</name>
<dbReference type="InterPro" id="IPR016195">
    <property type="entry name" value="Pol/histidinol_Pase-like"/>
</dbReference>
<reference evidence="1 2" key="1">
    <citation type="submission" date="2019-10" db="EMBL/GenBank/DDBJ databases">
        <title>Sequencing and Assembly of Multiple Reported Metal-Biooxidizing Members of the Extremely Thermoacidophilic Archaeal Family Sulfolobaceae.</title>
        <authorList>
            <person name="Counts J.A."/>
            <person name="Kelly R.M."/>
        </authorList>
    </citation>
    <scope>NUCLEOTIDE SEQUENCE [LARGE SCALE GENOMIC DNA]</scope>
    <source>
        <strain evidence="1 2">DSM 6482</strain>
    </source>
</reference>
<evidence type="ECO:0000313" key="1">
    <source>
        <dbReference type="EMBL" id="MUN28579.1"/>
    </source>
</evidence>
<dbReference type="RefSeq" id="WP_156016319.1">
    <property type="nucleotide sequence ID" value="NZ_WGGD01000005.1"/>
</dbReference>
<organism evidence="1 2">
    <name type="scientific">Sulfuracidifex metallicus DSM 6482 = JCM 9184</name>
    <dbReference type="NCBI Taxonomy" id="523847"/>
    <lineage>
        <taxon>Archaea</taxon>
        <taxon>Thermoproteota</taxon>
        <taxon>Thermoprotei</taxon>
        <taxon>Sulfolobales</taxon>
        <taxon>Sulfolobaceae</taxon>
        <taxon>Sulfuracidifex</taxon>
    </lineage>
</organism>
<proteinExistence type="predicted"/>